<organism evidence="1">
    <name type="scientific">marine sediment metagenome</name>
    <dbReference type="NCBI Taxonomy" id="412755"/>
    <lineage>
        <taxon>unclassified sequences</taxon>
        <taxon>metagenomes</taxon>
        <taxon>ecological metagenomes</taxon>
    </lineage>
</organism>
<name>A0A0F9FKU7_9ZZZZ</name>
<evidence type="ECO:0000313" key="1">
    <source>
        <dbReference type="EMBL" id="KKL86903.1"/>
    </source>
</evidence>
<dbReference type="EMBL" id="LAZR01020981">
    <property type="protein sequence ID" value="KKL86903.1"/>
    <property type="molecule type" value="Genomic_DNA"/>
</dbReference>
<dbReference type="SUPFAM" id="SSF46785">
    <property type="entry name" value="Winged helix' DNA-binding domain"/>
    <property type="match status" value="1"/>
</dbReference>
<sequence length="100" mass="11699">MPAKTQYRSTNIIIQTILEGILRTDKNKPHEIKGVIKSHLIKYCALKTSTAAKYLIKMEKAGYIISHEESWGERKINIYEITQKGRERYEWFVKINTELG</sequence>
<dbReference type="AlphaFoldDB" id="A0A0F9FKU7"/>
<dbReference type="InterPro" id="IPR036388">
    <property type="entry name" value="WH-like_DNA-bd_sf"/>
</dbReference>
<dbReference type="Gene3D" id="1.10.10.10">
    <property type="entry name" value="Winged helix-like DNA-binding domain superfamily/Winged helix DNA-binding domain"/>
    <property type="match status" value="1"/>
</dbReference>
<accession>A0A0F9FKU7</accession>
<comment type="caution">
    <text evidence="1">The sequence shown here is derived from an EMBL/GenBank/DDBJ whole genome shotgun (WGS) entry which is preliminary data.</text>
</comment>
<dbReference type="InterPro" id="IPR036390">
    <property type="entry name" value="WH_DNA-bd_sf"/>
</dbReference>
<protein>
    <submittedName>
        <fullName evidence="1">Uncharacterized protein</fullName>
    </submittedName>
</protein>
<reference evidence="1" key="1">
    <citation type="journal article" date="2015" name="Nature">
        <title>Complex archaea that bridge the gap between prokaryotes and eukaryotes.</title>
        <authorList>
            <person name="Spang A."/>
            <person name="Saw J.H."/>
            <person name="Jorgensen S.L."/>
            <person name="Zaremba-Niedzwiedzka K."/>
            <person name="Martijn J."/>
            <person name="Lind A.E."/>
            <person name="van Eijk R."/>
            <person name="Schleper C."/>
            <person name="Guy L."/>
            <person name="Ettema T.J."/>
        </authorList>
    </citation>
    <scope>NUCLEOTIDE SEQUENCE</scope>
</reference>
<proteinExistence type="predicted"/>
<gene>
    <name evidence="1" type="ORF">LCGC14_1940060</name>
</gene>